<dbReference type="eggNOG" id="KOG3038">
    <property type="taxonomic scope" value="Eukaryota"/>
</dbReference>
<evidence type="ECO:0000256" key="1">
    <source>
        <dbReference type="ARBA" id="ARBA00004123"/>
    </source>
</evidence>
<accession>A7TGN1</accession>
<dbReference type="InterPro" id="IPR010750">
    <property type="entry name" value="SGF29_tudor-like_dom"/>
</dbReference>
<dbReference type="GO" id="GO:0046695">
    <property type="term" value="C:SLIK (SAGA-like) complex"/>
    <property type="evidence" value="ECO:0007669"/>
    <property type="project" value="EnsemblFungi"/>
</dbReference>
<evidence type="ECO:0000256" key="2">
    <source>
        <dbReference type="ARBA" id="ARBA00023015"/>
    </source>
</evidence>
<keyword evidence="8" id="KW-1185">Reference proteome</keyword>
<feature type="compositionally biased region" description="Basic and acidic residues" evidence="5">
    <location>
        <begin position="78"/>
        <end position="88"/>
    </location>
</feature>
<dbReference type="PROSITE" id="PS51518">
    <property type="entry name" value="SGF29_C"/>
    <property type="match status" value="1"/>
</dbReference>
<evidence type="ECO:0000313" key="7">
    <source>
        <dbReference type="EMBL" id="EDO18638.1"/>
    </source>
</evidence>
<feature type="domain" description="SGF29 C-terminal" evidence="6">
    <location>
        <begin position="151"/>
        <end position="288"/>
    </location>
</feature>
<keyword evidence="4" id="KW-0539">Nucleus</keyword>
<name>A7TGN1_VANPO</name>
<dbReference type="HOGENOM" id="CLU_023535_2_0_1"/>
<reference evidence="7 8" key="1">
    <citation type="journal article" date="2007" name="Proc. Natl. Acad. Sci. U.S.A.">
        <title>Independent sorting-out of thousands of duplicated gene pairs in two yeast species descended from a whole-genome duplication.</title>
        <authorList>
            <person name="Scannell D.R."/>
            <person name="Frank A.C."/>
            <person name="Conant G.C."/>
            <person name="Byrne K.P."/>
            <person name="Woolfit M."/>
            <person name="Wolfe K.H."/>
        </authorList>
    </citation>
    <scope>NUCLEOTIDE SEQUENCE [LARGE SCALE GENOMIC DNA]</scope>
    <source>
        <strain evidence="8">ATCC 22028 / DSM 70294 / BCRC 21397 / CBS 2163 / NBRC 10782 / NRRL Y-8283 / UCD 57-17</strain>
    </source>
</reference>
<dbReference type="EMBL" id="DS480387">
    <property type="protein sequence ID" value="EDO18638.1"/>
    <property type="molecule type" value="Genomic_DNA"/>
</dbReference>
<dbReference type="InterPro" id="IPR047287">
    <property type="entry name" value="Tudor_SGF29_rpt2"/>
</dbReference>
<keyword evidence="2" id="KW-0805">Transcription regulation</keyword>
<dbReference type="PANTHER" id="PTHR21539:SF0">
    <property type="entry name" value="SAGA-ASSOCIATED FACTOR 29"/>
    <property type="match status" value="1"/>
</dbReference>
<dbReference type="SMART" id="SM00333">
    <property type="entry name" value="TUDOR"/>
    <property type="match status" value="2"/>
</dbReference>
<gene>
    <name evidence="7" type="ORF">Kpol_1048p69</name>
</gene>
<dbReference type="GO" id="GO:0072742">
    <property type="term" value="P:SAGA complex localization to transcription regulatory region"/>
    <property type="evidence" value="ECO:0007669"/>
    <property type="project" value="EnsemblFungi"/>
</dbReference>
<dbReference type="RefSeq" id="XP_001646496.1">
    <property type="nucleotide sequence ID" value="XM_001646446.1"/>
</dbReference>
<dbReference type="Proteomes" id="UP000000267">
    <property type="component" value="Unassembled WGS sequence"/>
</dbReference>
<dbReference type="GeneID" id="5546938"/>
<dbReference type="PhylomeDB" id="A7TGN1"/>
<dbReference type="Gene3D" id="2.30.30.140">
    <property type="match status" value="1"/>
</dbReference>
<dbReference type="GO" id="GO:0005634">
    <property type="term" value="C:nucleus"/>
    <property type="evidence" value="ECO:0007669"/>
    <property type="project" value="UniProtKB-SubCell"/>
</dbReference>
<evidence type="ECO:0000259" key="6">
    <source>
        <dbReference type="PROSITE" id="PS51518"/>
    </source>
</evidence>
<dbReference type="InterPro" id="IPR037802">
    <property type="entry name" value="SGF29"/>
</dbReference>
<organism evidence="8">
    <name type="scientific">Vanderwaltozyma polyspora (strain ATCC 22028 / DSM 70294 / BCRC 21397 / CBS 2163 / NBRC 10782 / NRRL Y-8283 / UCD 57-17)</name>
    <name type="common">Kluyveromyces polysporus</name>
    <dbReference type="NCBI Taxonomy" id="436907"/>
    <lineage>
        <taxon>Eukaryota</taxon>
        <taxon>Fungi</taxon>
        <taxon>Dikarya</taxon>
        <taxon>Ascomycota</taxon>
        <taxon>Saccharomycotina</taxon>
        <taxon>Saccharomycetes</taxon>
        <taxon>Saccharomycetales</taxon>
        <taxon>Saccharomycetaceae</taxon>
        <taxon>Vanderwaltozyma</taxon>
    </lineage>
</organism>
<dbReference type="OrthoDB" id="10265994at2759"/>
<dbReference type="CDD" id="cd20394">
    <property type="entry name" value="Tudor_SGF29_rpt2"/>
    <property type="match status" value="1"/>
</dbReference>
<dbReference type="InterPro" id="IPR047288">
    <property type="entry name" value="Tudor_SGF29_rpt1"/>
</dbReference>
<dbReference type="STRING" id="436907.A7TGN1"/>
<dbReference type="FunFam" id="2.30.30.140:FF:000055">
    <property type="entry name" value="SAGA complex component"/>
    <property type="match status" value="1"/>
</dbReference>
<proteinExistence type="predicted"/>
<keyword evidence="3" id="KW-0804">Transcription</keyword>
<sequence>MDDKWNLVISNFQEIYKCNNSLKFDEIADFNGVDFDLIDDKTLSDYSENVANHLDNITKSKNLLKILKDNLEQLIDSKQSHPSDEKIEMPTPTGKGPMPIEKINQEVIKNETVEDIENIKEKSKHDQLREEKDLKQPQIIGRSYWISQFNSCGEIRIGSNVAYKPKKSIDGEWFHCEVIKISPDGLRFEVRDPEPDEFGNTGKIFKCSWKDVQLIPPENATRQNMINYPPNTKVLARYPETTTFYPAVVIGNKRDGTCRLKFDGEEEVDKETEVPRRFVLPFPTVSAKPLK</sequence>
<evidence type="ECO:0000256" key="5">
    <source>
        <dbReference type="SAM" id="MobiDB-lite"/>
    </source>
</evidence>
<dbReference type="KEGG" id="vpo:Kpol_1048p69"/>
<dbReference type="FunCoup" id="A7TGN1">
    <property type="interactions" value="452"/>
</dbReference>
<evidence type="ECO:0000256" key="3">
    <source>
        <dbReference type="ARBA" id="ARBA00023163"/>
    </source>
</evidence>
<dbReference type="OMA" id="PTISSIM"/>
<comment type="subcellular location">
    <subcellularLocation>
        <location evidence="1">Nucleus</location>
    </subcellularLocation>
</comment>
<dbReference type="GO" id="GO:0140002">
    <property type="term" value="F:histone H3K4me3 reader activity"/>
    <property type="evidence" value="ECO:0007669"/>
    <property type="project" value="EnsemblFungi"/>
</dbReference>
<dbReference type="CDD" id="cd20393">
    <property type="entry name" value="Tudor_SGF29_rpt1"/>
    <property type="match status" value="1"/>
</dbReference>
<dbReference type="GO" id="GO:0045944">
    <property type="term" value="P:positive regulation of transcription by RNA polymerase II"/>
    <property type="evidence" value="ECO:0007669"/>
    <property type="project" value="EnsemblFungi"/>
</dbReference>
<evidence type="ECO:0000313" key="8">
    <source>
        <dbReference type="Proteomes" id="UP000000267"/>
    </source>
</evidence>
<protein>
    <recommendedName>
        <fullName evidence="6">SGF29 C-terminal domain-containing protein</fullName>
    </recommendedName>
</protein>
<evidence type="ECO:0000256" key="4">
    <source>
        <dbReference type="ARBA" id="ARBA00023242"/>
    </source>
</evidence>
<dbReference type="InParanoid" id="A7TGN1"/>
<dbReference type="GO" id="GO:0008104">
    <property type="term" value="P:intracellular protein localization"/>
    <property type="evidence" value="ECO:0007669"/>
    <property type="project" value="EnsemblFungi"/>
</dbReference>
<dbReference type="InterPro" id="IPR002999">
    <property type="entry name" value="Tudor"/>
</dbReference>
<dbReference type="PANTHER" id="PTHR21539">
    <property type="entry name" value="SAGA-ASSOCIATED FACTOR 29"/>
    <property type="match status" value="1"/>
</dbReference>
<dbReference type="Pfam" id="PF07039">
    <property type="entry name" value="SGF29_Tudor"/>
    <property type="match status" value="1"/>
</dbReference>
<feature type="region of interest" description="Disordered" evidence="5">
    <location>
        <begin position="77"/>
        <end position="99"/>
    </location>
</feature>
<dbReference type="GO" id="GO:0000124">
    <property type="term" value="C:SAGA complex"/>
    <property type="evidence" value="ECO:0007669"/>
    <property type="project" value="EnsemblFungi"/>
</dbReference>
<dbReference type="AlphaFoldDB" id="A7TGN1"/>
<dbReference type="GO" id="GO:0140671">
    <property type="term" value="C:ADA complex"/>
    <property type="evidence" value="ECO:0007669"/>
    <property type="project" value="EnsemblFungi"/>
</dbReference>